<keyword evidence="1" id="KW-0449">Lipoprotein</keyword>
<dbReference type="InterPro" id="IPR038232">
    <property type="entry name" value="PknH-like_Extracell_sf"/>
</dbReference>
<organism evidence="1 2">
    <name type="scientific">Mycobacterium simulans</name>
    <dbReference type="NCBI Taxonomy" id="627089"/>
    <lineage>
        <taxon>Bacteria</taxon>
        <taxon>Bacillati</taxon>
        <taxon>Actinomycetota</taxon>
        <taxon>Actinomycetes</taxon>
        <taxon>Mycobacteriales</taxon>
        <taxon>Mycobacteriaceae</taxon>
        <taxon>Mycobacterium</taxon>
    </lineage>
</organism>
<dbReference type="Gene3D" id="3.40.1000.70">
    <property type="entry name" value="PknH-like extracellular domain"/>
    <property type="match status" value="1"/>
</dbReference>
<dbReference type="AlphaFoldDB" id="A0A7Z7IK97"/>
<dbReference type="EMBL" id="OCTY01000002">
    <property type="protein sequence ID" value="SOJ54823.1"/>
    <property type="molecule type" value="Genomic_DNA"/>
</dbReference>
<evidence type="ECO:0000313" key="1">
    <source>
        <dbReference type="EMBL" id="SOJ54823.1"/>
    </source>
</evidence>
<dbReference type="PROSITE" id="PS51257">
    <property type="entry name" value="PROKAR_LIPOPROTEIN"/>
    <property type="match status" value="1"/>
</dbReference>
<evidence type="ECO:0000313" key="2">
    <source>
        <dbReference type="Proteomes" id="UP000554965"/>
    </source>
</evidence>
<keyword evidence="2" id="KW-1185">Reference proteome</keyword>
<accession>A0A7Z7IK97</accession>
<dbReference type="RefSeq" id="WP_186242796.1">
    <property type="nucleotide sequence ID" value="NZ_OCTY01000002.1"/>
</dbReference>
<protein>
    <submittedName>
        <fullName evidence="1">Lipoprotein LprH</fullName>
    </submittedName>
</protein>
<proteinExistence type="predicted"/>
<dbReference type="Proteomes" id="UP000554965">
    <property type="component" value="Unassembled WGS sequence"/>
</dbReference>
<reference evidence="1 2" key="1">
    <citation type="submission" date="2017-10" db="EMBL/GenBank/DDBJ databases">
        <authorList>
            <consortium name="Urmite Genomes"/>
        </authorList>
    </citation>
    <scope>NUCLEOTIDE SEQUENCE [LARGE SCALE GENOMIC DNA]</scope>
    <source>
        <strain evidence="1 2">FB-527</strain>
    </source>
</reference>
<sequence length="217" mass="22736">MAGLRRSCAAVALVVAAVVLVACTASVTGRAVRAAGRSPAPILARDVLLHDGDRTPLGPAVATKVGDNYFTSARPPECSAALLFRGSPLRPPGSSDFAESAYRVDGPALYAESVDVYNNSLNPHDVVWNGFRAVSRCHGEATPVSPSGAFAPMQLGGFAITEDGVLSWTMTHPNWTCNYGLAVVPQVALLISACDSKPGFPMAEWAAKRKAQIDART</sequence>
<gene>
    <name evidence="1" type="primary">lprH</name>
    <name evidence="1" type="ORF">MSIMFB_02315</name>
</gene>
<comment type="caution">
    <text evidence="1">The sequence shown here is derived from an EMBL/GenBank/DDBJ whole genome shotgun (WGS) entry which is preliminary data.</text>
</comment>
<name>A0A7Z7IK97_9MYCO</name>